<dbReference type="InterPro" id="IPR050679">
    <property type="entry name" value="Bact_HTH_transcr_reg"/>
</dbReference>
<dbReference type="SUPFAM" id="SSF46785">
    <property type="entry name" value="Winged helix' DNA-binding domain"/>
    <property type="match status" value="1"/>
</dbReference>
<dbReference type="RefSeq" id="WP_168521865.1">
    <property type="nucleotide sequence ID" value="NZ_JAAXLS010000051.1"/>
</dbReference>
<dbReference type="InterPro" id="IPR036390">
    <property type="entry name" value="WH_DNA-bd_sf"/>
</dbReference>
<dbReference type="EMBL" id="JAAXLS010000051">
    <property type="protein sequence ID" value="NKQ58232.1"/>
    <property type="molecule type" value="Genomic_DNA"/>
</dbReference>
<accession>A0ABX1JEM7</accession>
<proteinExistence type="predicted"/>
<dbReference type="SUPFAM" id="SSF64288">
    <property type="entry name" value="Chorismate lyase-like"/>
    <property type="match status" value="1"/>
</dbReference>
<dbReference type="Gene3D" id="1.10.10.10">
    <property type="entry name" value="Winged helix-like DNA-binding domain superfamily/Winged helix DNA-binding domain"/>
    <property type="match status" value="1"/>
</dbReference>
<dbReference type="SMART" id="SM00866">
    <property type="entry name" value="UTRA"/>
    <property type="match status" value="1"/>
</dbReference>
<dbReference type="InterPro" id="IPR028978">
    <property type="entry name" value="Chorismate_lyase_/UTRA_dom_sf"/>
</dbReference>
<dbReference type="SMART" id="SM00345">
    <property type="entry name" value="HTH_GNTR"/>
    <property type="match status" value="1"/>
</dbReference>
<evidence type="ECO:0000256" key="2">
    <source>
        <dbReference type="ARBA" id="ARBA00023125"/>
    </source>
</evidence>
<dbReference type="PANTHER" id="PTHR44846:SF1">
    <property type="entry name" value="MANNOSYL-D-GLYCERATE TRANSPORT_METABOLISM SYSTEM REPRESSOR MNGR-RELATED"/>
    <property type="match status" value="1"/>
</dbReference>
<evidence type="ECO:0000256" key="3">
    <source>
        <dbReference type="ARBA" id="ARBA00023163"/>
    </source>
</evidence>
<dbReference type="InterPro" id="IPR000524">
    <property type="entry name" value="Tscrpt_reg_HTH_GntR"/>
</dbReference>
<comment type="caution">
    <text evidence="5">The sequence shown here is derived from an EMBL/GenBank/DDBJ whole genome shotgun (WGS) entry which is preliminary data.</text>
</comment>
<dbReference type="CDD" id="cd07377">
    <property type="entry name" value="WHTH_GntR"/>
    <property type="match status" value="1"/>
</dbReference>
<sequence length="256" mass="28298">MTTERTEPLWLSLSDRVESELSQLPAGAPAPSEHELAARFEVNRLTARAAMQELERRGVVRRYQGRGTVVARKVEYRIGPDWIPSWTRTVAAAGVEPRTVTEDVATRRARNDERAELGLSGHDRVVQLDRLRCCDGENAGYQTSVLPAARVPGLRDVVGAGGSVYDALAGHYGFAPGRAWTRVEQISAPGWVARRLGLRGRPPVVLVRGRLDCQRTGVPLELTFAWLRADIFDVIVEVGEWKSLPTPFPVRRADAS</sequence>
<gene>
    <name evidence="5" type="ORF">HFP15_35810</name>
</gene>
<keyword evidence="1" id="KW-0805">Transcription regulation</keyword>
<keyword evidence="3" id="KW-0804">Transcription</keyword>
<dbReference type="PROSITE" id="PS50949">
    <property type="entry name" value="HTH_GNTR"/>
    <property type="match status" value="1"/>
</dbReference>
<dbReference type="Pfam" id="PF00392">
    <property type="entry name" value="GntR"/>
    <property type="match status" value="1"/>
</dbReference>
<dbReference type="InterPro" id="IPR036388">
    <property type="entry name" value="WH-like_DNA-bd_sf"/>
</dbReference>
<keyword evidence="2" id="KW-0238">DNA-binding</keyword>
<organism evidence="5 6">
    <name type="scientific">Amycolatopsis acididurans</name>
    <dbReference type="NCBI Taxonomy" id="2724524"/>
    <lineage>
        <taxon>Bacteria</taxon>
        <taxon>Bacillati</taxon>
        <taxon>Actinomycetota</taxon>
        <taxon>Actinomycetes</taxon>
        <taxon>Pseudonocardiales</taxon>
        <taxon>Pseudonocardiaceae</taxon>
        <taxon>Amycolatopsis</taxon>
    </lineage>
</organism>
<evidence type="ECO:0000313" key="5">
    <source>
        <dbReference type="EMBL" id="NKQ58232.1"/>
    </source>
</evidence>
<protein>
    <submittedName>
        <fullName evidence="5">GntR family transcriptional regulator</fullName>
    </submittedName>
</protein>
<feature type="domain" description="HTH gntR-type" evidence="4">
    <location>
        <begin position="3"/>
        <end position="73"/>
    </location>
</feature>
<dbReference type="Proteomes" id="UP000715441">
    <property type="component" value="Unassembled WGS sequence"/>
</dbReference>
<evidence type="ECO:0000259" key="4">
    <source>
        <dbReference type="PROSITE" id="PS50949"/>
    </source>
</evidence>
<dbReference type="InterPro" id="IPR011663">
    <property type="entry name" value="UTRA"/>
</dbReference>
<dbReference type="PRINTS" id="PR00035">
    <property type="entry name" value="HTHGNTR"/>
</dbReference>
<name>A0ABX1JEM7_9PSEU</name>
<dbReference type="PANTHER" id="PTHR44846">
    <property type="entry name" value="MANNOSYL-D-GLYCERATE TRANSPORT/METABOLISM SYSTEM REPRESSOR MNGR-RELATED"/>
    <property type="match status" value="1"/>
</dbReference>
<evidence type="ECO:0000256" key="1">
    <source>
        <dbReference type="ARBA" id="ARBA00023015"/>
    </source>
</evidence>
<keyword evidence="6" id="KW-1185">Reference proteome</keyword>
<dbReference type="Pfam" id="PF07702">
    <property type="entry name" value="UTRA"/>
    <property type="match status" value="1"/>
</dbReference>
<evidence type="ECO:0000313" key="6">
    <source>
        <dbReference type="Proteomes" id="UP000715441"/>
    </source>
</evidence>
<reference evidence="5 6" key="1">
    <citation type="submission" date="2020-04" db="EMBL/GenBank/DDBJ databases">
        <title>Novel species.</title>
        <authorList>
            <person name="Teo W.F.A."/>
            <person name="Lipun K."/>
            <person name="Srisuk N."/>
            <person name="Duangmal K."/>
        </authorList>
    </citation>
    <scope>NUCLEOTIDE SEQUENCE [LARGE SCALE GENOMIC DNA]</scope>
    <source>
        <strain evidence="5 6">K13G38</strain>
    </source>
</reference>
<dbReference type="Gene3D" id="3.40.1410.10">
    <property type="entry name" value="Chorismate lyase-like"/>
    <property type="match status" value="1"/>
</dbReference>